<evidence type="ECO:0000256" key="3">
    <source>
        <dbReference type="ARBA" id="ARBA00022452"/>
    </source>
</evidence>
<dbReference type="RefSeq" id="WP_348386287.1">
    <property type="nucleotide sequence ID" value="NZ_CP134146.1"/>
</dbReference>
<evidence type="ECO:0000256" key="10">
    <source>
        <dbReference type="ARBA" id="ARBA00023237"/>
    </source>
</evidence>
<evidence type="ECO:0000256" key="6">
    <source>
        <dbReference type="ARBA" id="ARBA00023004"/>
    </source>
</evidence>
<dbReference type="InterPro" id="IPR000531">
    <property type="entry name" value="Beta-barrel_TonB"/>
</dbReference>
<feature type="domain" description="TonB-dependent receptor plug" evidence="15">
    <location>
        <begin position="57"/>
        <end position="162"/>
    </location>
</feature>
<keyword evidence="8 12" id="KW-0798">TonB box</keyword>
<keyword evidence="2 11" id="KW-0813">Transport</keyword>
<evidence type="ECO:0000256" key="7">
    <source>
        <dbReference type="ARBA" id="ARBA00023065"/>
    </source>
</evidence>
<evidence type="ECO:0000256" key="11">
    <source>
        <dbReference type="PROSITE-ProRule" id="PRU01360"/>
    </source>
</evidence>
<feature type="domain" description="TonB-dependent receptor-like beta-barrel" evidence="14">
    <location>
        <begin position="296"/>
        <end position="762"/>
    </location>
</feature>
<keyword evidence="4" id="KW-0410">Iron transport</keyword>
<feature type="chain" id="PRO_5046016442" evidence="13">
    <location>
        <begin position="32"/>
        <end position="799"/>
    </location>
</feature>
<evidence type="ECO:0000313" key="16">
    <source>
        <dbReference type="EMBL" id="WNC67123.1"/>
    </source>
</evidence>
<keyword evidence="6" id="KW-0408">Iron</keyword>
<evidence type="ECO:0000256" key="8">
    <source>
        <dbReference type="ARBA" id="ARBA00023077"/>
    </source>
</evidence>
<dbReference type="Proteomes" id="UP001248581">
    <property type="component" value="Chromosome"/>
</dbReference>
<keyword evidence="5 11" id="KW-0812">Transmembrane</keyword>
<keyword evidence="13" id="KW-0732">Signal</keyword>
<dbReference type="InterPro" id="IPR039426">
    <property type="entry name" value="TonB-dep_rcpt-like"/>
</dbReference>
<keyword evidence="16" id="KW-0675">Receptor</keyword>
<sequence>MKVINNTQALRKTKLALAIGATLFITSNAKAADVAEDEKLKGLEVIKVTATKRSQSVQSVPMSITAINGDKIEKSAIQDLSEISDYVPNLSISENAINTNIFMRGVGSGNNRSFEQSVGMFIDGIYMGRSKQFRAPFLDLERAEILRGPQGILFGKNTIAGTLNLSTAKAEAGSDFEGKVIAAYEPEYNSQGLTGVLSGGITDELGYRLAVKDSSSDGYMVNNNLDRDEPQSEETIVRLSLHWQPTDDLSVHFKAENSETESVGSTSQFISAEPLDGLAGFILGAVIPSVQDDFETNLDDTRSSDNAYEGEFRGVEADNVSVNIDYDLAGGVLSYTGGYSAYESIEHQDLDYMPFPFLHTTDDHDFDQTSHEIRFASSLGGSFDYITGIYYSDSDLVMDVATHIDVASITPALMPAYNAPRDALGGLSFTDIGFAPESLDRVSNFNQETETLSAFFQGTYHFTDALRLTVGGRYTDDTKDVFRQSAHGEVQLYHTFDNLIPADANSAFTAVALGVNVKTPEYTDSYDESHFTPSVKIQYDINEDMMLYATAEEGFKAGGFNSDTAAAEEDMVFEDEEALGLELGLKSDFLDGLARLNVAVFHTKFDNLQVTSWTGTGFSVGNAAESTTQGIEFDGAYVLSDSWTLSGSMSFLDSTYDDYANGPCTAPILKDPVNPQSVCDLTGETTPFAPEISASIFLDYETEIGSSLLFAARLNVNFSDEYYVDSDLDENLKQDSFSKVNMTVSLASAEDTWDVSLIGKNLTDETTFSAGLDTPLVAGGYIGYTDAPRTVTVQGTYNF</sequence>
<keyword evidence="10 11" id="KW-0998">Cell outer membrane</keyword>
<dbReference type="PANTHER" id="PTHR32552:SF81">
    <property type="entry name" value="TONB-DEPENDENT OUTER MEMBRANE RECEPTOR"/>
    <property type="match status" value="1"/>
</dbReference>
<dbReference type="Pfam" id="PF00593">
    <property type="entry name" value="TonB_dep_Rec_b-barrel"/>
    <property type="match status" value="1"/>
</dbReference>
<evidence type="ECO:0000256" key="2">
    <source>
        <dbReference type="ARBA" id="ARBA00022448"/>
    </source>
</evidence>
<feature type="signal peptide" evidence="13">
    <location>
        <begin position="1"/>
        <end position="31"/>
    </location>
</feature>
<evidence type="ECO:0000256" key="13">
    <source>
        <dbReference type="SAM" id="SignalP"/>
    </source>
</evidence>
<dbReference type="InterPro" id="IPR012910">
    <property type="entry name" value="Plug_dom"/>
</dbReference>
<proteinExistence type="inferred from homology"/>
<evidence type="ECO:0000256" key="1">
    <source>
        <dbReference type="ARBA" id="ARBA00004571"/>
    </source>
</evidence>
<comment type="subcellular location">
    <subcellularLocation>
        <location evidence="1 11">Cell outer membrane</location>
        <topology evidence="1 11">Multi-pass membrane protein</topology>
    </subcellularLocation>
</comment>
<keyword evidence="7" id="KW-0406">Ion transport</keyword>
<dbReference type="EMBL" id="CP134146">
    <property type="protein sequence ID" value="WNC67123.1"/>
    <property type="molecule type" value="Genomic_DNA"/>
</dbReference>
<protein>
    <submittedName>
        <fullName evidence="16">TonB-dependent receptor</fullName>
    </submittedName>
</protein>
<comment type="similarity">
    <text evidence="11 12">Belongs to the TonB-dependent receptor family.</text>
</comment>
<evidence type="ECO:0000259" key="14">
    <source>
        <dbReference type="Pfam" id="PF00593"/>
    </source>
</evidence>
<dbReference type="Pfam" id="PF07715">
    <property type="entry name" value="Plug"/>
    <property type="match status" value="1"/>
</dbReference>
<dbReference type="Gene3D" id="2.40.170.20">
    <property type="entry name" value="TonB-dependent receptor, beta-barrel domain"/>
    <property type="match status" value="1"/>
</dbReference>
<evidence type="ECO:0000256" key="12">
    <source>
        <dbReference type="RuleBase" id="RU003357"/>
    </source>
</evidence>
<dbReference type="SUPFAM" id="SSF56935">
    <property type="entry name" value="Porins"/>
    <property type="match status" value="1"/>
</dbReference>
<evidence type="ECO:0000256" key="5">
    <source>
        <dbReference type="ARBA" id="ARBA00022692"/>
    </source>
</evidence>
<reference evidence="17" key="1">
    <citation type="submission" date="2023-09" db="EMBL/GenBank/DDBJ databases">
        <authorList>
            <person name="Li S."/>
            <person name="Li X."/>
            <person name="Zhang C."/>
            <person name="Zhao Z."/>
        </authorList>
    </citation>
    <scope>NUCLEOTIDE SEQUENCE [LARGE SCALE GENOMIC DNA]</scope>
    <source>
        <strain evidence="17">SQ345</strain>
    </source>
</reference>
<evidence type="ECO:0000259" key="15">
    <source>
        <dbReference type="Pfam" id="PF07715"/>
    </source>
</evidence>
<accession>A0ABY9TFU3</accession>
<keyword evidence="9 11" id="KW-0472">Membrane</keyword>
<gene>
    <name evidence="16" type="ORF">RI845_11365</name>
</gene>
<dbReference type="PROSITE" id="PS52016">
    <property type="entry name" value="TONB_DEPENDENT_REC_3"/>
    <property type="match status" value="1"/>
</dbReference>
<evidence type="ECO:0000313" key="17">
    <source>
        <dbReference type="Proteomes" id="UP001248581"/>
    </source>
</evidence>
<organism evidence="16 17">
    <name type="scientific">Thalassotalea nanhaiensis</name>
    <dbReference type="NCBI Taxonomy" id="3065648"/>
    <lineage>
        <taxon>Bacteria</taxon>
        <taxon>Pseudomonadati</taxon>
        <taxon>Pseudomonadota</taxon>
        <taxon>Gammaproteobacteria</taxon>
        <taxon>Alteromonadales</taxon>
        <taxon>Colwelliaceae</taxon>
        <taxon>Thalassotalea</taxon>
    </lineage>
</organism>
<evidence type="ECO:0000256" key="9">
    <source>
        <dbReference type="ARBA" id="ARBA00023136"/>
    </source>
</evidence>
<dbReference type="PANTHER" id="PTHR32552">
    <property type="entry name" value="FERRICHROME IRON RECEPTOR-RELATED"/>
    <property type="match status" value="1"/>
</dbReference>
<keyword evidence="17" id="KW-1185">Reference proteome</keyword>
<keyword evidence="3 11" id="KW-1134">Transmembrane beta strand</keyword>
<dbReference type="InterPro" id="IPR036942">
    <property type="entry name" value="Beta-barrel_TonB_sf"/>
</dbReference>
<name>A0ABY9TFU3_9GAMM</name>
<evidence type="ECO:0000256" key="4">
    <source>
        <dbReference type="ARBA" id="ARBA00022496"/>
    </source>
</evidence>